<evidence type="ECO:0000313" key="2">
    <source>
        <dbReference type="EMBL" id="AXK83498.1"/>
    </source>
</evidence>
<feature type="chain" id="PRO_5016839237" evidence="1">
    <location>
        <begin position="21"/>
        <end position="100"/>
    </location>
</feature>
<dbReference type="Proteomes" id="UP000254889">
    <property type="component" value="Chromosome"/>
</dbReference>
<evidence type="ECO:0000313" key="3">
    <source>
        <dbReference type="Proteomes" id="UP000254889"/>
    </source>
</evidence>
<keyword evidence="3" id="KW-1185">Reference proteome</keyword>
<dbReference type="KEGG" id="ptaw:DW352_25005"/>
<keyword evidence="1" id="KW-0732">Signal</keyword>
<gene>
    <name evidence="2" type="ORF">DW352_25005</name>
</gene>
<reference evidence="2 3" key="1">
    <citation type="submission" date="2018-07" db="EMBL/GenBank/DDBJ databases">
        <authorList>
            <person name="Quirk P.G."/>
            <person name="Krulwich T.A."/>
        </authorList>
    </citation>
    <scope>NUCLEOTIDE SEQUENCE [LARGE SCALE GENOMIC DNA]</scope>
    <source>
        <strain evidence="2 3">CC-BB4</strain>
    </source>
</reference>
<protein>
    <submittedName>
        <fullName evidence="2">Uncharacterized protein</fullName>
    </submittedName>
</protein>
<dbReference type="EMBL" id="CP031417">
    <property type="protein sequence ID" value="AXK83498.1"/>
    <property type="molecule type" value="Genomic_DNA"/>
</dbReference>
<dbReference type="AlphaFoldDB" id="A0A346A2V1"/>
<feature type="signal peptide" evidence="1">
    <location>
        <begin position="1"/>
        <end position="20"/>
    </location>
</feature>
<proteinExistence type="predicted"/>
<sequence>MRTFIVATALVTMMATPVLAQRAVNDGGPMWPSTMAAPAPASPQMQRAWRNGRGAYAAAPESGAIAATGGLYENGDYVGWDPDPNIRFQLLRDPKGAGSQ</sequence>
<dbReference type="RefSeq" id="WP_115693877.1">
    <property type="nucleotide sequence ID" value="NZ_CP031417.1"/>
</dbReference>
<organism evidence="2 3">
    <name type="scientific">Pseudolabrys taiwanensis</name>
    <dbReference type="NCBI Taxonomy" id="331696"/>
    <lineage>
        <taxon>Bacteria</taxon>
        <taxon>Pseudomonadati</taxon>
        <taxon>Pseudomonadota</taxon>
        <taxon>Alphaproteobacteria</taxon>
        <taxon>Hyphomicrobiales</taxon>
        <taxon>Xanthobacteraceae</taxon>
        <taxon>Pseudolabrys</taxon>
    </lineage>
</organism>
<name>A0A346A2V1_9HYPH</name>
<accession>A0A346A2V1</accession>
<evidence type="ECO:0000256" key="1">
    <source>
        <dbReference type="SAM" id="SignalP"/>
    </source>
</evidence>